<dbReference type="Pfam" id="PF01594">
    <property type="entry name" value="AI-2E_transport"/>
    <property type="match status" value="1"/>
</dbReference>
<organism evidence="7 8">
    <name type="scientific">Thalassococcus profundi</name>
    <dbReference type="NCBI Taxonomy" id="2282382"/>
    <lineage>
        <taxon>Bacteria</taxon>
        <taxon>Pseudomonadati</taxon>
        <taxon>Pseudomonadota</taxon>
        <taxon>Alphaproteobacteria</taxon>
        <taxon>Rhodobacterales</taxon>
        <taxon>Roseobacteraceae</taxon>
        <taxon>Thalassococcus</taxon>
    </lineage>
</organism>
<dbReference type="PANTHER" id="PTHR21716:SF16">
    <property type="entry name" value="BLL1467 PROTEIN"/>
    <property type="match status" value="1"/>
</dbReference>
<dbReference type="AlphaFoldDB" id="A0A369THI7"/>
<dbReference type="GO" id="GO:0055085">
    <property type="term" value="P:transmembrane transport"/>
    <property type="evidence" value="ECO:0007669"/>
    <property type="project" value="TreeGrafter"/>
</dbReference>
<feature type="transmembrane region" description="Helical" evidence="6">
    <location>
        <begin position="9"/>
        <end position="27"/>
    </location>
</feature>
<dbReference type="Proteomes" id="UP000253977">
    <property type="component" value="Unassembled WGS sequence"/>
</dbReference>
<accession>A0A369THI7</accession>
<evidence type="ECO:0000313" key="7">
    <source>
        <dbReference type="EMBL" id="RDD64690.1"/>
    </source>
</evidence>
<sequence>MRRKVTFDPVLRSCAVILTGLTVLGALMIAEDVAAPLLLAIVMGIVFAPTADRVDRLGLPRWISVFALMLVFFALLGTLAYLLEPYIWEVVESVPAIKWEIRSLLHDYQAFLGGMEQVSDGAAAETSEAGNAETIGTAAPLPSMTDALFLAPQILVQMMIFFGGVFFFLLTRDEVYRAIARKIGNEKATDILLQRFCNAELVVARYFLTISLINVGLGTALASGLTLLSMPGAVVWGLLACLMNFVLYLGPLVVASSLLLAGILVFDGAWSFMPPVLFIMLNMIEAQFVTPALVGKNVAINPFVVFASLCFWLWMWGALGGIVAIPVTLVLVKLFDVLGELPMPPDAVDPDHGQDEDAPER</sequence>
<evidence type="ECO:0000256" key="3">
    <source>
        <dbReference type="ARBA" id="ARBA00022692"/>
    </source>
</evidence>
<keyword evidence="4 6" id="KW-1133">Transmembrane helix</keyword>
<feature type="transmembrane region" description="Helical" evidence="6">
    <location>
        <begin position="63"/>
        <end position="83"/>
    </location>
</feature>
<dbReference type="OrthoDB" id="9799225at2"/>
<comment type="subcellular location">
    <subcellularLocation>
        <location evidence="1">Membrane</location>
        <topology evidence="1">Multi-pass membrane protein</topology>
    </subcellularLocation>
</comment>
<keyword evidence="5 6" id="KW-0472">Membrane</keyword>
<feature type="transmembrane region" description="Helical" evidence="6">
    <location>
        <begin position="192"/>
        <end position="213"/>
    </location>
</feature>
<dbReference type="InterPro" id="IPR002549">
    <property type="entry name" value="AI-2E-like"/>
</dbReference>
<proteinExistence type="inferred from homology"/>
<comment type="caution">
    <text evidence="7">The sequence shown here is derived from an EMBL/GenBank/DDBJ whole genome shotgun (WGS) entry which is preliminary data.</text>
</comment>
<keyword evidence="3 6" id="KW-0812">Transmembrane</keyword>
<evidence type="ECO:0000256" key="4">
    <source>
        <dbReference type="ARBA" id="ARBA00022989"/>
    </source>
</evidence>
<feature type="transmembrane region" description="Helical" evidence="6">
    <location>
        <begin position="306"/>
        <end position="335"/>
    </location>
</feature>
<dbReference type="PANTHER" id="PTHR21716">
    <property type="entry name" value="TRANSMEMBRANE PROTEIN"/>
    <property type="match status" value="1"/>
</dbReference>
<feature type="transmembrane region" description="Helical" evidence="6">
    <location>
        <begin position="33"/>
        <end position="51"/>
    </location>
</feature>
<feature type="transmembrane region" description="Helical" evidence="6">
    <location>
        <begin position="150"/>
        <end position="171"/>
    </location>
</feature>
<gene>
    <name evidence="7" type="ORF">DU478_18935</name>
</gene>
<protein>
    <submittedName>
        <fullName evidence="7">AI-2E family transporter</fullName>
    </submittedName>
</protein>
<reference evidence="7 8" key="1">
    <citation type="submission" date="2018-07" db="EMBL/GenBank/DDBJ databases">
        <title>Thalassococcus profundi sp. nov., a marine bacterium isolated from deep seawater of Okinawa Trough.</title>
        <authorList>
            <person name="Yu M."/>
        </authorList>
    </citation>
    <scope>NUCLEOTIDE SEQUENCE [LARGE SCALE GENOMIC DNA]</scope>
    <source>
        <strain evidence="7 8">WRAS1</strain>
    </source>
</reference>
<evidence type="ECO:0000256" key="2">
    <source>
        <dbReference type="ARBA" id="ARBA00009773"/>
    </source>
</evidence>
<feature type="transmembrane region" description="Helical" evidence="6">
    <location>
        <begin position="272"/>
        <end position="294"/>
    </location>
</feature>
<dbReference type="RefSeq" id="WP_114512575.1">
    <property type="nucleotide sequence ID" value="NZ_QPMK01000019.1"/>
</dbReference>
<keyword evidence="8" id="KW-1185">Reference proteome</keyword>
<dbReference type="GO" id="GO:0016020">
    <property type="term" value="C:membrane"/>
    <property type="evidence" value="ECO:0007669"/>
    <property type="project" value="UniProtKB-SubCell"/>
</dbReference>
<name>A0A369THI7_9RHOB</name>
<evidence type="ECO:0000256" key="5">
    <source>
        <dbReference type="ARBA" id="ARBA00023136"/>
    </source>
</evidence>
<evidence type="ECO:0000256" key="1">
    <source>
        <dbReference type="ARBA" id="ARBA00004141"/>
    </source>
</evidence>
<evidence type="ECO:0000256" key="6">
    <source>
        <dbReference type="SAM" id="Phobius"/>
    </source>
</evidence>
<evidence type="ECO:0000313" key="8">
    <source>
        <dbReference type="Proteomes" id="UP000253977"/>
    </source>
</evidence>
<comment type="similarity">
    <text evidence="2">Belongs to the autoinducer-2 exporter (AI-2E) (TC 2.A.86) family.</text>
</comment>
<dbReference type="EMBL" id="QPMK01000019">
    <property type="protein sequence ID" value="RDD64690.1"/>
    <property type="molecule type" value="Genomic_DNA"/>
</dbReference>